<evidence type="ECO:0000313" key="2">
    <source>
        <dbReference type="Proteomes" id="UP000039021"/>
    </source>
</evidence>
<name>A0A916LEK9_MYCTX</name>
<organism evidence="1 2">
    <name type="scientific">Mycobacterium tuberculosis</name>
    <dbReference type="NCBI Taxonomy" id="1773"/>
    <lineage>
        <taxon>Bacteria</taxon>
        <taxon>Bacillati</taxon>
        <taxon>Actinomycetota</taxon>
        <taxon>Actinomycetes</taxon>
        <taxon>Mycobacteriales</taxon>
        <taxon>Mycobacteriaceae</taxon>
        <taxon>Mycobacterium</taxon>
        <taxon>Mycobacterium tuberculosis complex</taxon>
    </lineage>
</organism>
<dbReference type="EMBL" id="CSBK01002254">
    <property type="protein sequence ID" value="COZ64473.1"/>
    <property type="molecule type" value="Genomic_DNA"/>
</dbReference>
<sequence length="69" mass="7570">MCFRQVLAVGALTFKEIGHRVQPKPVDAQAEPKADDVDHRLLHGGVVVVQIRLVGEESVPVELSADRIE</sequence>
<reference evidence="2" key="1">
    <citation type="submission" date="2015-03" db="EMBL/GenBank/DDBJ databases">
        <authorList>
            <consortium name="Pathogen Informatics"/>
        </authorList>
    </citation>
    <scope>NUCLEOTIDE SEQUENCE [LARGE SCALE GENOMIC DNA]</scope>
    <source>
        <strain evidence="2">N09902308</strain>
    </source>
</reference>
<dbReference type="Proteomes" id="UP000039021">
    <property type="component" value="Unassembled WGS sequence"/>
</dbReference>
<comment type="caution">
    <text evidence="1">The sequence shown here is derived from an EMBL/GenBank/DDBJ whole genome shotgun (WGS) entry which is preliminary data.</text>
</comment>
<accession>A0A916LEK9</accession>
<dbReference type="AlphaFoldDB" id="A0A916LEK9"/>
<evidence type="ECO:0000313" key="1">
    <source>
        <dbReference type="EMBL" id="COZ64473.1"/>
    </source>
</evidence>
<gene>
    <name evidence="1" type="ORF">ERS007739_03983</name>
</gene>
<protein>
    <submittedName>
        <fullName evidence="1">Uncharacterized protein</fullName>
    </submittedName>
</protein>
<proteinExistence type="predicted"/>